<dbReference type="AlphaFoldDB" id="A0A7R7DX48"/>
<keyword evidence="1" id="KW-0175">Coiled coil</keyword>
<dbReference type="Proteomes" id="UP000611640">
    <property type="component" value="Chromosome"/>
</dbReference>
<dbReference type="EMBL" id="AP023355">
    <property type="protein sequence ID" value="BCJ39215.1"/>
    <property type="molecule type" value="Genomic_DNA"/>
</dbReference>
<dbReference type="InterPro" id="IPR047650">
    <property type="entry name" value="Transpos_IS110"/>
</dbReference>
<dbReference type="GO" id="GO:0003677">
    <property type="term" value="F:DNA binding"/>
    <property type="evidence" value="ECO:0007669"/>
    <property type="project" value="InterPro"/>
</dbReference>
<dbReference type="Pfam" id="PF02371">
    <property type="entry name" value="Transposase_20"/>
    <property type="match status" value="1"/>
</dbReference>
<dbReference type="GO" id="GO:0006313">
    <property type="term" value="P:DNA transposition"/>
    <property type="evidence" value="ECO:0007669"/>
    <property type="project" value="InterPro"/>
</dbReference>
<protein>
    <recommendedName>
        <fullName evidence="2">Transposase IS116/IS110/IS902 C-terminal domain-containing protein</fullName>
    </recommendedName>
</protein>
<name>A0A7R7DX48_9ACTN</name>
<evidence type="ECO:0000313" key="3">
    <source>
        <dbReference type="EMBL" id="BCJ39215.1"/>
    </source>
</evidence>
<reference evidence="3 4" key="1">
    <citation type="submission" date="2020-08" db="EMBL/GenBank/DDBJ databases">
        <title>Whole genome shotgun sequence of Actinocatenispora thailandica NBRC 105041.</title>
        <authorList>
            <person name="Komaki H."/>
            <person name="Tamura T."/>
        </authorList>
    </citation>
    <scope>NUCLEOTIDE SEQUENCE [LARGE SCALE GENOMIC DNA]</scope>
    <source>
        <strain evidence="3 4">NBRC 105041</strain>
    </source>
</reference>
<proteinExistence type="predicted"/>
<organism evidence="3 4">
    <name type="scientific">Actinocatenispora thailandica</name>
    <dbReference type="NCBI Taxonomy" id="227318"/>
    <lineage>
        <taxon>Bacteria</taxon>
        <taxon>Bacillati</taxon>
        <taxon>Actinomycetota</taxon>
        <taxon>Actinomycetes</taxon>
        <taxon>Micromonosporales</taxon>
        <taxon>Micromonosporaceae</taxon>
        <taxon>Actinocatenispora</taxon>
    </lineage>
</organism>
<dbReference type="KEGG" id="atl:Athai_67180"/>
<gene>
    <name evidence="3" type="ORF">Athai_67180</name>
</gene>
<evidence type="ECO:0000256" key="1">
    <source>
        <dbReference type="SAM" id="Coils"/>
    </source>
</evidence>
<dbReference type="InterPro" id="IPR003346">
    <property type="entry name" value="Transposase_20"/>
</dbReference>
<evidence type="ECO:0000313" key="4">
    <source>
        <dbReference type="Proteomes" id="UP000611640"/>
    </source>
</evidence>
<dbReference type="GO" id="GO:0004803">
    <property type="term" value="F:transposase activity"/>
    <property type="evidence" value="ECO:0007669"/>
    <property type="project" value="InterPro"/>
</dbReference>
<keyword evidence="4" id="KW-1185">Reference proteome</keyword>
<feature type="coiled-coil region" evidence="1">
    <location>
        <begin position="82"/>
        <end position="116"/>
    </location>
</feature>
<dbReference type="RefSeq" id="WP_203965123.1">
    <property type="nucleotide sequence ID" value="NZ_AP023355.1"/>
</dbReference>
<feature type="domain" description="Transposase IS116/IS110/IS902 C-terminal" evidence="2">
    <location>
        <begin position="125"/>
        <end position="202"/>
    </location>
</feature>
<accession>A0A7R7DX48</accession>
<sequence length="243" mass="26659">MLAGECIAVPKDTTGIVEAIRLLHTARDSAVKARTAAFNQFSELAITAPESIRRSLTATTLAGKASQATTWRPNHNQLADPVQAAKLALRGLARRIAALTAEAAEIEQRLAEMVHAAAPRTLNLLGMGPIHTAQMLITAGQNIDRLHSEAAFAHLCAADPIPASSGKTTRHRLNPFGDRQANRALHLIAVVRLRYCQRTRAYAKRRTEQGLSKKDIIRCLKRYIAREIYYSLRADLRQLATAT</sequence>
<evidence type="ECO:0000259" key="2">
    <source>
        <dbReference type="Pfam" id="PF02371"/>
    </source>
</evidence>
<dbReference type="PANTHER" id="PTHR33055">
    <property type="entry name" value="TRANSPOSASE FOR INSERTION SEQUENCE ELEMENT IS1111A"/>
    <property type="match status" value="1"/>
</dbReference>
<dbReference type="PANTHER" id="PTHR33055:SF16">
    <property type="entry name" value="TRANSPOSASE FOR INSERTION SEQUENCE ELEMENT IS1547"/>
    <property type="match status" value="1"/>
</dbReference>